<keyword evidence="1" id="KW-0677">Repeat</keyword>
<dbReference type="Pfam" id="PF12796">
    <property type="entry name" value="Ank_2"/>
    <property type="match status" value="1"/>
</dbReference>
<dbReference type="InterPro" id="IPR050889">
    <property type="entry name" value="Dendritic_Spine_Reg/Scaffold"/>
</dbReference>
<reference evidence="4 5" key="1">
    <citation type="submission" date="2016-04" db="EMBL/GenBank/DDBJ databases">
        <title>A degradative enzymes factory behind the ericoid mycorrhizal symbiosis.</title>
        <authorList>
            <consortium name="DOE Joint Genome Institute"/>
            <person name="Martino E."/>
            <person name="Morin E."/>
            <person name="Grelet G."/>
            <person name="Kuo A."/>
            <person name="Kohler A."/>
            <person name="Daghino S."/>
            <person name="Barry K."/>
            <person name="Choi C."/>
            <person name="Cichocki N."/>
            <person name="Clum A."/>
            <person name="Copeland A."/>
            <person name="Hainaut M."/>
            <person name="Haridas S."/>
            <person name="Labutti K."/>
            <person name="Lindquist E."/>
            <person name="Lipzen A."/>
            <person name="Khouja H.-R."/>
            <person name="Murat C."/>
            <person name="Ohm R."/>
            <person name="Olson A."/>
            <person name="Spatafora J."/>
            <person name="Veneault-Fourrey C."/>
            <person name="Henrissat B."/>
            <person name="Grigoriev I."/>
            <person name="Martin F."/>
            <person name="Perotto S."/>
        </authorList>
    </citation>
    <scope>NUCLEOTIDE SEQUENCE [LARGE SCALE GENOMIC DNA]</scope>
    <source>
        <strain evidence="4 5">E</strain>
    </source>
</reference>
<evidence type="ECO:0000256" key="2">
    <source>
        <dbReference type="ARBA" id="ARBA00023043"/>
    </source>
</evidence>
<sequence length="54" mass="6080">TPLYCASWNGHIEIVRLLLDRGADITAADSDRETPLYCASRNGHIEVVRLLLDR</sequence>
<dbReference type="InterPro" id="IPR036770">
    <property type="entry name" value="Ankyrin_rpt-contain_sf"/>
</dbReference>
<evidence type="ECO:0000313" key="4">
    <source>
        <dbReference type="EMBL" id="PMD61428.1"/>
    </source>
</evidence>
<gene>
    <name evidence="4" type="ORF">K444DRAFT_485289</name>
</gene>
<evidence type="ECO:0000256" key="3">
    <source>
        <dbReference type="PROSITE-ProRule" id="PRU00023"/>
    </source>
</evidence>
<accession>A0A2J6TEP8</accession>
<name>A0A2J6TEP8_9HELO</name>
<dbReference type="Gene3D" id="1.25.40.20">
    <property type="entry name" value="Ankyrin repeat-containing domain"/>
    <property type="match status" value="1"/>
</dbReference>
<feature type="non-terminal residue" evidence="4">
    <location>
        <position position="54"/>
    </location>
</feature>
<dbReference type="GeneID" id="36581172"/>
<dbReference type="PANTHER" id="PTHR24166">
    <property type="entry name" value="ROLLING PEBBLES, ISOFORM B"/>
    <property type="match status" value="1"/>
</dbReference>
<keyword evidence="5" id="KW-1185">Reference proteome</keyword>
<dbReference type="SUPFAM" id="SSF48403">
    <property type="entry name" value="Ankyrin repeat"/>
    <property type="match status" value="1"/>
</dbReference>
<dbReference type="AlphaFoldDB" id="A0A2J6TEP8"/>
<dbReference type="RefSeq" id="XP_024738332.1">
    <property type="nucleotide sequence ID" value="XM_024873092.1"/>
</dbReference>
<dbReference type="Proteomes" id="UP000235371">
    <property type="component" value="Unassembled WGS sequence"/>
</dbReference>
<dbReference type="InterPro" id="IPR002110">
    <property type="entry name" value="Ankyrin_rpt"/>
</dbReference>
<feature type="repeat" description="ANK" evidence="3">
    <location>
        <begin position="31"/>
        <end position="54"/>
    </location>
</feature>
<organism evidence="4 5">
    <name type="scientific">Hyaloscypha bicolor E</name>
    <dbReference type="NCBI Taxonomy" id="1095630"/>
    <lineage>
        <taxon>Eukaryota</taxon>
        <taxon>Fungi</taxon>
        <taxon>Dikarya</taxon>
        <taxon>Ascomycota</taxon>
        <taxon>Pezizomycotina</taxon>
        <taxon>Leotiomycetes</taxon>
        <taxon>Helotiales</taxon>
        <taxon>Hyaloscyphaceae</taxon>
        <taxon>Hyaloscypha</taxon>
        <taxon>Hyaloscypha bicolor</taxon>
    </lineage>
</organism>
<evidence type="ECO:0000313" key="5">
    <source>
        <dbReference type="Proteomes" id="UP000235371"/>
    </source>
</evidence>
<evidence type="ECO:0000256" key="1">
    <source>
        <dbReference type="ARBA" id="ARBA00022737"/>
    </source>
</evidence>
<feature type="repeat" description="ANK" evidence="3">
    <location>
        <begin position="1"/>
        <end position="30"/>
    </location>
</feature>
<dbReference type="InParanoid" id="A0A2J6TEP8"/>
<keyword evidence="2 3" id="KW-0040">ANK repeat</keyword>
<dbReference type="EMBL" id="KZ613786">
    <property type="protein sequence ID" value="PMD61428.1"/>
    <property type="molecule type" value="Genomic_DNA"/>
</dbReference>
<protein>
    <submittedName>
        <fullName evidence="4">Ankyrin</fullName>
    </submittedName>
</protein>
<dbReference type="SMART" id="SM00248">
    <property type="entry name" value="ANK"/>
    <property type="match status" value="2"/>
</dbReference>
<dbReference type="OrthoDB" id="20872at2759"/>
<proteinExistence type="predicted"/>
<dbReference type="PROSITE" id="PS50297">
    <property type="entry name" value="ANK_REP_REGION"/>
    <property type="match status" value="2"/>
</dbReference>
<feature type="non-terminal residue" evidence="4">
    <location>
        <position position="1"/>
    </location>
</feature>
<dbReference type="PANTHER" id="PTHR24166:SF48">
    <property type="entry name" value="PROTEIN VAPYRIN"/>
    <property type="match status" value="1"/>
</dbReference>
<dbReference type="PROSITE" id="PS50088">
    <property type="entry name" value="ANK_REPEAT"/>
    <property type="match status" value="2"/>
</dbReference>
<dbReference type="STRING" id="1095630.A0A2J6TEP8"/>